<evidence type="ECO:0000256" key="1">
    <source>
        <dbReference type="ARBA" id="ARBA00022603"/>
    </source>
</evidence>
<dbReference type="GO" id="GO:0052913">
    <property type="term" value="F:16S rRNA (guanine(966)-N(2))-methyltransferase activity"/>
    <property type="evidence" value="ECO:0007669"/>
    <property type="project" value="UniProtKB-EC"/>
</dbReference>
<keyword evidence="4" id="KW-1185">Reference proteome</keyword>
<dbReference type="CDD" id="cd02440">
    <property type="entry name" value="AdoMet_MTases"/>
    <property type="match status" value="1"/>
</dbReference>
<dbReference type="NCBIfam" id="TIGR00095">
    <property type="entry name" value="16S rRNA (guanine(966)-N(2))-methyltransferase RsmD"/>
    <property type="match status" value="1"/>
</dbReference>
<dbReference type="PANTHER" id="PTHR43542:SF1">
    <property type="entry name" value="METHYLTRANSFERASE"/>
    <property type="match status" value="1"/>
</dbReference>
<keyword evidence="1 3" id="KW-0489">Methyltransferase</keyword>
<dbReference type="Proteomes" id="UP001242480">
    <property type="component" value="Unassembled WGS sequence"/>
</dbReference>
<dbReference type="SUPFAM" id="SSF53335">
    <property type="entry name" value="S-adenosyl-L-methionine-dependent methyltransferases"/>
    <property type="match status" value="1"/>
</dbReference>
<accession>A0ABU0JP85</accession>
<dbReference type="PANTHER" id="PTHR43542">
    <property type="entry name" value="METHYLTRANSFERASE"/>
    <property type="match status" value="1"/>
</dbReference>
<proteinExistence type="predicted"/>
<dbReference type="InterPro" id="IPR029063">
    <property type="entry name" value="SAM-dependent_MTases_sf"/>
</dbReference>
<dbReference type="PIRSF" id="PIRSF004553">
    <property type="entry name" value="CHP00095"/>
    <property type="match status" value="1"/>
</dbReference>
<comment type="caution">
    <text evidence="3">The sequence shown here is derived from an EMBL/GenBank/DDBJ whole genome shotgun (WGS) entry which is preliminary data.</text>
</comment>
<keyword evidence="2 3" id="KW-0808">Transferase</keyword>
<evidence type="ECO:0000256" key="2">
    <source>
        <dbReference type="ARBA" id="ARBA00022679"/>
    </source>
</evidence>
<evidence type="ECO:0000313" key="3">
    <source>
        <dbReference type="EMBL" id="MDQ0474962.1"/>
    </source>
</evidence>
<dbReference type="InterPro" id="IPR004398">
    <property type="entry name" value="RNA_MeTrfase_RsmD"/>
</dbReference>
<reference evidence="3 4" key="1">
    <citation type="submission" date="2023-07" db="EMBL/GenBank/DDBJ databases">
        <title>Genomic Encyclopedia of Type Strains, Phase IV (KMG-IV): sequencing the most valuable type-strain genomes for metagenomic binning, comparative biology and taxonomic classification.</title>
        <authorList>
            <person name="Goeker M."/>
        </authorList>
    </citation>
    <scope>NUCLEOTIDE SEQUENCE [LARGE SCALE GENOMIC DNA]</scope>
    <source>
        <strain evidence="3 4">DSM 19619</strain>
    </source>
</reference>
<organism evidence="3 4">
    <name type="scientific">Labrys wisconsinensis</name>
    <dbReference type="NCBI Taxonomy" id="425677"/>
    <lineage>
        <taxon>Bacteria</taxon>
        <taxon>Pseudomonadati</taxon>
        <taxon>Pseudomonadota</taxon>
        <taxon>Alphaproteobacteria</taxon>
        <taxon>Hyphomicrobiales</taxon>
        <taxon>Xanthobacteraceae</taxon>
        <taxon>Labrys</taxon>
    </lineage>
</organism>
<dbReference type="Pfam" id="PF03602">
    <property type="entry name" value="Cons_hypoth95"/>
    <property type="match status" value="1"/>
</dbReference>
<sequence>MRIVAGQFRGKQLATPRSDAIRPTSDRLRETLFNILVHAYDDPVREARVIDLFAGTGALGLEALSRGARFAVFVDDGAEARGLIRANIDAMGLGGRTRLFRRDATRLGAIGPIEPFSLAFLDPPYRRDLAPKALESLAAGGWLAPGALCVVEEAAEVEISAAGFVPAESRDYGETRLTILCRAGGVGEG</sequence>
<dbReference type="RefSeq" id="WP_307285477.1">
    <property type="nucleotide sequence ID" value="NZ_JAUSVX010000028.1"/>
</dbReference>
<gene>
    <name evidence="3" type="ORF">QO011_008004</name>
</gene>
<evidence type="ECO:0000313" key="4">
    <source>
        <dbReference type="Proteomes" id="UP001242480"/>
    </source>
</evidence>
<protein>
    <submittedName>
        <fullName evidence="3">16S rRNA (Guanine966-N2)-methyltransferase</fullName>
        <ecNumber evidence="3">2.1.1.171</ecNumber>
    </submittedName>
</protein>
<name>A0ABU0JP85_9HYPH</name>
<dbReference type="EMBL" id="JAUSVX010000028">
    <property type="protein sequence ID" value="MDQ0474962.1"/>
    <property type="molecule type" value="Genomic_DNA"/>
</dbReference>
<dbReference type="Gene3D" id="3.40.50.150">
    <property type="entry name" value="Vaccinia Virus protein VP39"/>
    <property type="match status" value="1"/>
</dbReference>
<dbReference type="EC" id="2.1.1.171" evidence="3"/>